<reference evidence="4" key="1">
    <citation type="submission" date="2020-11" db="EMBL/GenBank/DDBJ databases">
        <title>Isolation and identification of active actinomycetes.</title>
        <authorList>
            <person name="Sun X."/>
        </authorList>
    </citation>
    <scope>NUCLEOTIDE SEQUENCE</scope>
    <source>
        <strain evidence="4">NEAU-A11</strain>
    </source>
</reference>
<keyword evidence="2" id="KW-0812">Transmembrane</keyword>
<dbReference type="EMBL" id="JADQTO010000012">
    <property type="protein sequence ID" value="MBG0564650.1"/>
    <property type="molecule type" value="Genomic_DNA"/>
</dbReference>
<feature type="domain" description="Alpha-L-arabinofuranosidase B arabinose-binding" evidence="3">
    <location>
        <begin position="131"/>
        <end position="243"/>
    </location>
</feature>
<dbReference type="AlphaFoldDB" id="A0A931C752"/>
<dbReference type="GO" id="GO:0046556">
    <property type="term" value="F:alpha-L-arabinofuranosidase activity"/>
    <property type="evidence" value="ECO:0007669"/>
    <property type="project" value="InterPro"/>
</dbReference>
<feature type="compositionally biased region" description="Pro residues" evidence="1">
    <location>
        <begin position="108"/>
        <end position="118"/>
    </location>
</feature>
<dbReference type="Gene3D" id="2.80.10.50">
    <property type="match status" value="1"/>
</dbReference>
<dbReference type="InterPro" id="IPR007934">
    <property type="entry name" value="AbfB_ABD"/>
</dbReference>
<name>A0A931C752_9ACTN</name>
<sequence length="256" mass="27510">MPQGENHEHPRIAGARRTPCIPALALAAATTLAVVSYAATAVVISDSGPRQGLGPVPVPPQGWTTRPPSVPVSVLPAPSPSPSRAEKPAPAFSYRKVSERTVRSRPPTTAPPPPPPLPVGRTLGLSPLDRPDHRVRHRNFVARVDPVTAASSPVDRADSRFAVRAGRADPRCRSFESVNQPGFYLRHRDFLLRLDRADQTTLFDQDATFCPVTGGGGFALRSTNYPTRHLLVVDAQVRLEEPAAGQPTVFRAVSAL</sequence>
<keyword evidence="2" id="KW-0472">Membrane</keyword>
<evidence type="ECO:0000313" key="5">
    <source>
        <dbReference type="Proteomes" id="UP000598146"/>
    </source>
</evidence>
<evidence type="ECO:0000256" key="1">
    <source>
        <dbReference type="SAM" id="MobiDB-lite"/>
    </source>
</evidence>
<dbReference type="GO" id="GO:0046373">
    <property type="term" value="P:L-arabinose metabolic process"/>
    <property type="evidence" value="ECO:0007669"/>
    <property type="project" value="InterPro"/>
</dbReference>
<accession>A0A931C752</accession>
<dbReference type="InterPro" id="IPR036195">
    <property type="entry name" value="AbfB_ABD_sf"/>
</dbReference>
<dbReference type="CDD" id="cd23399">
    <property type="entry name" value="beta-trefoil_ABD_ABFB"/>
    <property type="match status" value="1"/>
</dbReference>
<organism evidence="4 5">
    <name type="scientific">Actinoplanes aureus</name>
    <dbReference type="NCBI Taxonomy" id="2792083"/>
    <lineage>
        <taxon>Bacteria</taxon>
        <taxon>Bacillati</taxon>
        <taxon>Actinomycetota</taxon>
        <taxon>Actinomycetes</taxon>
        <taxon>Micromonosporales</taxon>
        <taxon>Micromonosporaceae</taxon>
        <taxon>Actinoplanes</taxon>
    </lineage>
</organism>
<feature type="region of interest" description="Disordered" evidence="1">
    <location>
        <begin position="46"/>
        <end position="119"/>
    </location>
</feature>
<comment type="caution">
    <text evidence="4">The sequence shown here is derived from an EMBL/GenBank/DDBJ whole genome shotgun (WGS) entry which is preliminary data.</text>
</comment>
<dbReference type="Proteomes" id="UP000598146">
    <property type="component" value="Unassembled WGS sequence"/>
</dbReference>
<feature type="transmembrane region" description="Helical" evidence="2">
    <location>
        <begin position="21"/>
        <end position="44"/>
    </location>
</feature>
<gene>
    <name evidence="4" type="ORF">I4J89_24685</name>
</gene>
<keyword evidence="2" id="KW-1133">Transmembrane helix</keyword>
<feature type="compositionally biased region" description="Low complexity" evidence="1">
    <location>
        <begin position="46"/>
        <end position="55"/>
    </location>
</feature>
<dbReference type="SUPFAM" id="SSF110221">
    <property type="entry name" value="AbfB domain"/>
    <property type="match status" value="1"/>
</dbReference>
<keyword evidence="5" id="KW-1185">Reference proteome</keyword>
<evidence type="ECO:0000313" key="4">
    <source>
        <dbReference type="EMBL" id="MBG0564650.1"/>
    </source>
</evidence>
<proteinExistence type="predicted"/>
<dbReference type="Pfam" id="PF05270">
    <property type="entry name" value="AbfB"/>
    <property type="match status" value="1"/>
</dbReference>
<protein>
    <submittedName>
        <fullName evidence="4">AbfB domain-containing protein</fullName>
    </submittedName>
</protein>
<evidence type="ECO:0000256" key="2">
    <source>
        <dbReference type="SAM" id="Phobius"/>
    </source>
</evidence>
<evidence type="ECO:0000259" key="3">
    <source>
        <dbReference type="Pfam" id="PF05270"/>
    </source>
</evidence>